<dbReference type="Proteomes" id="UP000247772">
    <property type="component" value="Unassembled WGS sequence"/>
</dbReference>
<dbReference type="InterPro" id="IPR036291">
    <property type="entry name" value="NAD(P)-bd_dom_sf"/>
</dbReference>
<keyword evidence="1" id="KW-0560">Oxidoreductase</keyword>
<dbReference type="EMBL" id="QJSQ01000008">
    <property type="protein sequence ID" value="PYE23132.1"/>
    <property type="molecule type" value="Genomic_DNA"/>
</dbReference>
<dbReference type="InterPro" id="IPR002347">
    <property type="entry name" value="SDR_fam"/>
</dbReference>
<organism evidence="2 3">
    <name type="scientific">Paraburkholderia silvatlantica</name>
    <dbReference type="NCBI Taxonomy" id="321895"/>
    <lineage>
        <taxon>Bacteria</taxon>
        <taxon>Pseudomonadati</taxon>
        <taxon>Pseudomonadota</taxon>
        <taxon>Betaproteobacteria</taxon>
        <taxon>Burkholderiales</taxon>
        <taxon>Burkholderiaceae</taxon>
        <taxon>Paraburkholderia</taxon>
    </lineage>
</organism>
<protein>
    <recommendedName>
        <fullName evidence="4">Short subunit dehydrogenase</fullName>
    </recommendedName>
</protein>
<evidence type="ECO:0000256" key="1">
    <source>
        <dbReference type="ARBA" id="ARBA00023002"/>
    </source>
</evidence>
<dbReference type="PANTHER" id="PTHR43157:SF31">
    <property type="entry name" value="PHOSPHATIDYLINOSITOL-GLYCAN BIOSYNTHESIS CLASS F PROTEIN"/>
    <property type="match status" value="1"/>
</dbReference>
<gene>
    <name evidence="2" type="ORF">C7410_10827</name>
</gene>
<dbReference type="Gene3D" id="3.40.50.720">
    <property type="entry name" value="NAD(P)-binding Rossmann-like Domain"/>
    <property type="match status" value="1"/>
</dbReference>
<proteinExistence type="predicted"/>
<dbReference type="GO" id="GO:0016491">
    <property type="term" value="F:oxidoreductase activity"/>
    <property type="evidence" value="ECO:0007669"/>
    <property type="project" value="UniProtKB-KW"/>
</dbReference>
<dbReference type="PANTHER" id="PTHR43157">
    <property type="entry name" value="PHOSPHATIDYLINOSITOL-GLYCAN BIOSYNTHESIS CLASS F PROTEIN-RELATED"/>
    <property type="match status" value="1"/>
</dbReference>
<evidence type="ECO:0000313" key="3">
    <source>
        <dbReference type="Proteomes" id="UP000247772"/>
    </source>
</evidence>
<evidence type="ECO:0008006" key="4">
    <source>
        <dbReference type="Google" id="ProtNLM"/>
    </source>
</evidence>
<sequence>MQFLVNYLSHFRLVTGLLDLVPDATGRIVIGSSSSSIEQAPKEGIMFDNLDGQVFYKPFVFYGQSKLATALFAKELSRRVKARGICVNSVHPGATRGTNLNNGLPLPMKVILKVAQLFMKTPAQGAATQCLLAVSPIVGHATGKYWADCQIAEGSPLLSNEHLAKRLWDRSEQIIAQVTR</sequence>
<name>A0A2V4TXR8_9BURK</name>
<dbReference type="Pfam" id="PF00106">
    <property type="entry name" value="adh_short"/>
    <property type="match status" value="1"/>
</dbReference>
<comment type="caution">
    <text evidence="2">The sequence shown here is derived from an EMBL/GenBank/DDBJ whole genome shotgun (WGS) entry which is preliminary data.</text>
</comment>
<dbReference type="SUPFAM" id="SSF51735">
    <property type="entry name" value="NAD(P)-binding Rossmann-fold domains"/>
    <property type="match status" value="1"/>
</dbReference>
<evidence type="ECO:0000313" key="2">
    <source>
        <dbReference type="EMBL" id="PYE23132.1"/>
    </source>
</evidence>
<dbReference type="AlphaFoldDB" id="A0A2V4TXR8"/>
<dbReference type="PROSITE" id="PS00061">
    <property type="entry name" value="ADH_SHORT"/>
    <property type="match status" value="1"/>
</dbReference>
<reference evidence="2 3" key="1">
    <citation type="submission" date="2018-06" db="EMBL/GenBank/DDBJ databases">
        <title>Genomic Encyclopedia of Type Strains, Phase IV (KMG-V): Genome sequencing to study the core and pangenomes of soil and plant-associated prokaryotes.</title>
        <authorList>
            <person name="Whitman W."/>
        </authorList>
    </citation>
    <scope>NUCLEOTIDE SEQUENCE [LARGE SCALE GENOMIC DNA]</scope>
    <source>
        <strain evidence="2 3">SRCL-318</strain>
    </source>
</reference>
<dbReference type="InterPro" id="IPR020904">
    <property type="entry name" value="Sc_DH/Rdtase_CS"/>
</dbReference>
<accession>A0A2V4TXR8</accession>